<proteinExistence type="predicted"/>
<sequence length="269" mass="29120">MGAVDHPNGVGHVSQKKKILPHFGNLAIIGKSHKVSQQTSYCHHFTHCCLVDSHAVSYDLIKTSACVKAKGNEDLFLYSQSMTLQGSALQLPDQISNRFGALGVDPLAVTSPSSMEDVNNPCHDCVLTVLSMDKKGPNFTSAETHALLQSVRNNYDSIVGSFNTEGGASKLDNVNATGSGHKRTVDQVRLRWKNLKQQATKDHSQAKNPQTGNKAYKRGQYTDVVLDIIGGQQSQSLHGIPNVVLDGESQVANAPDVTHTIEDEVLLTH</sequence>
<comment type="caution">
    <text evidence="2">The sequence shown here is derived from an EMBL/GenBank/DDBJ whole genome shotgun (WGS) entry which is preliminary data.</text>
</comment>
<accession>A0A7J5Z6U3</accession>
<feature type="region of interest" description="Disordered" evidence="1">
    <location>
        <begin position="197"/>
        <end position="217"/>
    </location>
</feature>
<dbReference type="AlphaFoldDB" id="A0A7J5Z6U3"/>
<name>A0A7J5Z6U3_DISMA</name>
<dbReference type="EMBL" id="JAAKFY010000006">
    <property type="protein sequence ID" value="KAF3856839.1"/>
    <property type="molecule type" value="Genomic_DNA"/>
</dbReference>
<keyword evidence="3" id="KW-1185">Reference proteome</keyword>
<dbReference type="Proteomes" id="UP000518266">
    <property type="component" value="Unassembled WGS sequence"/>
</dbReference>
<feature type="non-terminal residue" evidence="2">
    <location>
        <position position="269"/>
    </location>
</feature>
<evidence type="ECO:0000313" key="2">
    <source>
        <dbReference type="EMBL" id="KAF3856839.1"/>
    </source>
</evidence>
<evidence type="ECO:0000256" key="1">
    <source>
        <dbReference type="SAM" id="MobiDB-lite"/>
    </source>
</evidence>
<dbReference type="OrthoDB" id="8961517at2759"/>
<protein>
    <submittedName>
        <fullName evidence="2">Uncharacterized protein</fullName>
    </submittedName>
</protein>
<gene>
    <name evidence="2" type="ORF">F7725_017562</name>
</gene>
<evidence type="ECO:0000313" key="3">
    <source>
        <dbReference type="Proteomes" id="UP000518266"/>
    </source>
</evidence>
<organism evidence="2 3">
    <name type="scientific">Dissostichus mawsoni</name>
    <name type="common">Antarctic cod</name>
    <dbReference type="NCBI Taxonomy" id="36200"/>
    <lineage>
        <taxon>Eukaryota</taxon>
        <taxon>Metazoa</taxon>
        <taxon>Chordata</taxon>
        <taxon>Craniata</taxon>
        <taxon>Vertebrata</taxon>
        <taxon>Euteleostomi</taxon>
        <taxon>Actinopterygii</taxon>
        <taxon>Neopterygii</taxon>
        <taxon>Teleostei</taxon>
        <taxon>Neoteleostei</taxon>
        <taxon>Acanthomorphata</taxon>
        <taxon>Eupercaria</taxon>
        <taxon>Perciformes</taxon>
        <taxon>Notothenioidei</taxon>
        <taxon>Nototheniidae</taxon>
        <taxon>Dissostichus</taxon>
    </lineage>
</organism>
<reference evidence="2 3" key="1">
    <citation type="submission" date="2020-03" db="EMBL/GenBank/DDBJ databases">
        <title>Dissostichus mawsoni Genome sequencing and assembly.</title>
        <authorList>
            <person name="Park H."/>
        </authorList>
    </citation>
    <scope>NUCLEOTIDE SEQUENCE [LARGE SCALE GENOMIC DNA]</scope>
    <source>
        <strain evidence="2">DM0001</strain>
        <tissue evidence="2">Muscle</tissue>
    </source>
</reference>